<sequence>MSRRLPPLSPLPCFDAAARHLSFSKAAEELSITPGAVSRAIKNLEDQLDLRLFERETRSVRLTAVGESYAQAVRAALDQLAAATAVATARRSDLTLNVSTSDGFAGKWLVPRLYRFRKAQGDIDVRVSTTGTLTSFLGDGIDIAIRYGGGKYPGLSSEFLADEEVFPVCSPRLLKGAQPLRTPEDLGRHTLIRDSYPIDWKAWLSSAGVEGVDAQRGLAFDSYTFAIEAAVQGEGVALGRTMLVADDLAAGRLVRPFRHALKAYASFYLVYPPEAIRQRKIKAFRDWLFGEIAPQRGRA</sequence>
<dbReference type="CDD" id="cd08432">
    <property type="entry name" value="PBP2_GcdR_TrpI_HvrB_AmpR_like"/>
    <property type="match status" value="1"/>
</dbReference>
<evidence type="ECO:0000256" key="1">
    <source>
        <dbReference type="ARBA" id="ARBA00009437"/>
    </source>
</evidence>
<dbReference type="InterPro" id="IPR036390">
    <property type="entry name" value="WH_DNA-bd_sf"/>
</dbReference>
<dbReference type="Gene3D" id="1.10.10.10">
    <property type="entry name" value="Winged helix-like DNA-binding domain superfamily/Winged helix DNA-binding domain"/>
    <property type="match status" value="1"/>
</dbReference>
<proteinExistence type="inferred from homology"/>
<dbReference type="PANTHER" id="PTHR30537">
    <property type="entry name" value="HTH-TYPE TRANSCRIPTIONAL REGULATOR"/>
    <property type="match status" value="1"/>
</dbReference>
<dbReference type="OrthoDB" id="8591238at2"/>
<dbReference type="PANTHER" id="PTHR30537:SF26">
    <property type="entry name" value="GLYCINE CLEAVAGE SYSTEM TRANSCRIPTIONAL ACTIVATOR"/>
    <property type="match status" value="1"/>
</dbReference>
<dbReference type="FunFam" id="1.10.10.10:FF:000038">
    <property type="entry name" value="Glycine cleavage system transcriptional activator"/>
    <property type="match status" value="1"/>
</dbReference>
<dbReference type="RefSeq" id="WP_126024651.1">
    <property type="nucleotide sequence ID" value="NZ_RXFT01000014.1"/>
</dbReference>
<evidence type="ECO:0000313" key="7">
    <source>
        <dbReference type="Proteomes" id="UP000281118"/>
    </source>
</evidence>
<dbReference type="Proteomes" id="UP000281118">
    <property type="component" value="Unassembled WGS sequence"/>
</dbReference>
<dbReference type="PRINTS" id="PR00039">
    <property type="entry name" value="HTHLYSR"/>
</dbReference>
<comment type="caution">
    <text evidence="6">The sequence shown here is derived from an EMBL/GenBank/DDBJ whole genome shotgun (WGS) entry which is preliminary data.</text>
</comment>
<dbReference type="NCBIfam" id="NF008352">
    <property type="entry name" value="PRK11139.1"/>
    <property type="match status" value="1"/>
</dbReference>
<dbReference type="FunFam" id="3.40.190.10:FF:000017">
    <property type="entry name" value="Glycine cleavage system transcriptional activator"/>
    <property type="match status" value="1"/>
</dbReference>
<dbReference type="GO" id="GO:0043565">
    <property type="term" value="F:sequence-specific DNA binding"/>
    <property type="evidence" value="ECO:0007669"/>
    <property type="project" value="TreeGrafter"/>
</dbReference>
<keyword evidence="2" id="KW-0805">Transcription regulation</keyword>
<comment type="similarity">
    <text evidence="1">Belongs to the LysR transcriptional regulatory family.</text>
</comment>
<evidence type="ECO:0000313" key="6">
    <source>
        <dbReference type="EMBL" id="RUR70526.1"/>
    </source>
</evidence>
<protein>
    <submittedName>
        <fullName evidence="6">Transcriptional regulator GcvA</fullName>
    </submittedName>
</protein>
<dbReference type="Pfam" id="PF03466">
    <property type="entry name" value="LysR_substrate"/>
    <property type="match status" value="1"/>
</dbReference>
<dbReference type="SUPFAM" id="SSF53850">
    <property type="entry name" value="Periplasmic binding protein-like II"/>
    <property type="match status" value="1"/>
</dbReference>
<evidence type="ECO:0000259" key="5">
    <source>
        <dbReference type="PROSITE" id="PS50931"/>
    </source>
</evidence>
<dbReference type="EMBL" id="RXFT01000014">
    <property type="protein sequence ID" value="RUR70526.1"/>
    <property type="molecule type" value="Genomic_DNA"/>
</dbReference>
<dbReference type="AlphaFoldDB" id="A0A3S0Z7Q8"/>
<dbReference type="GO" id="GO:0006351">
    <property type="term" value="P:DNA-templated transcription"/>
    <property type="evidence" value="ECO:0007669"/>
    <property type="project" value="TreeGrafter"/>
</dbReference>
<dbReference type="InterPro" id="IPR005119">
    <property type="entry name" value="LysR_subst-bd"/>
</dbReference>
<dbReference type="Pfam" id="PF00126">
    <property type="entry name" value="HTH_1"/>
    <property type="match status" value="1"/>
</dbReference>
<organism evidence="6 7">
    <name type="scientific">Variovorax guangxiensis</name>
    <dbReference type="NCBI Taxonomy" id="1775474"/>
    <lineage>
        <taxon>Bacteria</taxon>
        <taxon>Pseudomonadati</taxon>
        <taxon>Pseudomonadota</taxon>
        <taxon>Betaproteobacteria</taxon>
        <taxon>Burkholderiales</taxon>
        <taxon>Comamonadaceae</taxon>
        <taxon>Variovorax</taxon>
    </lineage>
</organism>
<name>A0A3S0Z7Q8_9BURK</name>
<accession>A0A3S0Z7Q8</accession>
<dbReference type="InterPro" id="IPR000847">
    <property type="entry name" value="LysR_HTH_N"/>
</dbReference>
<dbReference type="SUPFAM" id="SSF46785">
    <property type="entry name" value="Winged helix' DNA-binding domain"/>
    <property type="match status" value="1"/>
</dbReference>
<keyword evidence="4" id="KW-0804">Transcription</keyword>
<evidence type="ECO:0000256" key="4">
    <source>
        <dbReference type="ARBA" id="ARBA00023163"/>
    </source>
</evidence>
<dbReference type="GO" id="GO:0003700">
    <property type="term" value="F:DNA-binding transcription factor activity"/>
    <property type="evidence" value="ECO:0007669"/>
    <property type="project" value="InterPro"/>
</dbReference>
<dbReference type="PROSITE" id="PS50931">
    <property type="entry name" value="HTH_LYSR"/>
    <property type="match status" value="1"/>
</dbReference>
<evidence type="ECO:0000256" key="2">
    <source>
        <dbReference type="ARBA" id="ARBA00023015"/>
    </source>
</evidence>
<dbReference type="Gene3D" id="3.40.190.10">
    <property type="entry name" value="Periplasmic binding protein-like II"/>
    <property type="match status" value="2"/>
</dbReference>
<feature type="domain" description="HTH lysR-type" evidence="5">
    <location>
        <begin position="14"/>
        <end position="63"/>
    </location>
</feature>
<evidence type="ECO:0000256" key="3">
    <source>
        <dbReference type="ARBA" id="ARBA00023125"/>
    </source>
</evidence>
<dbReference type="InterPro" id="IPR058163">
    <property type="entry name" value="LysR-type_TF_proteobact-type"/>
</dbReference>
<gene>
    <name evidence="6" type="primary">gcvA</name>
    <name evidence="6" type="ORF">EJP67_26055</name>
</gene>
<reference evidence="6 7" key="1">
    <citation type="submission" date="2018-12" db="EMBL/GenBank/DDBJ databases">
        <title>The genome sequences of Variovorax guangxiensis DSM 27352.</title>
        <authorList>
            <person name="Gao J."/>
            <person name="Sun J."/>
        </authorList>
    </citation>
    <scope>NUCLEOTIDE SEQUENCE [LARGE SCALE GENOMIC DNA]</scope>
    <source>
        <strain evidence="6 7">DSM 27352</strain>
    </source>
</reference>
<keyword evidence="3" id="KW-0238">DNA-binding</keyword>
<dbReference type="InterPro" id="IPR036388">
    <property type="entry name" value="WH-like_DNA-bd_sf"/>
</dbReference>